<sequence length="73" mass="7943">MSENGTEADYELVAKTLILVAVGVVVPGIIARYLNEVGYGVIGTFIFGTSFFALVFVAWYIWIRPIDLTGPMG</sequence>
<dbReference type="AlphaFoldDB" id="A0AAE3FPW5"/>
<evidence type="ECO:0000313" key="3">
    <source>
        <dbReference type="Proteomes" id="UP001202674"/>
    </source>
</evidence>
<feature type="transmembrane region" description="Helical" evidence="1">
    <location>
        <begin position="12"/>
        <end position="31"/>
    </location>
</feature>
<gene>
    <name evidence="2" type="ORF">AArcSt11_03435</name>
</gene>
<evidence type="ECO:0000256" key="1">
    <source>
        <dbReference type="SAM" id="Phobius"/>
    </source>
</evidence>
<feature type="transmembrane region" description="Helical" evidence="1">
    <location>
        <begin position="37"/>
        <end position="62"/>
    </location>
</feature>
<protein>
    <submittedName>
        <fullName evidence="2">Uncharacterized protein</fullName>
    </submittedName>
</protein>
<evidence type="ECO:0000313" key="2">
    <source>
        <dbReference type="EMBL" id="MCL9812703.1"/>
    </source>
</evidence>
<dbReference type="EMBL" id="JAKRVY010000001">
    <property type="protein sequence ID" value="MCL9812703.1"/>
    <property type="molecule type" value="Genomic_DNA"/>
</dbReference>
<keyword evidence="3" id="KW-1185">Reference proteome</keyword>
<reference evidence="2 3" key="1">
    <citation type="journal article" date="2022" name="Syst. Appl. Microbiol.">
        <title>Natronocalculus amylovorans gen. nov., sp. nov., and Natranaeroarchaeum aerophilus sp. nov., dominant culturable amylolytic natronoarchaea from hypersaline soda lakes in southwestern Siberia.</title>
        <authorList>
            <person name="Sorokin D.Y."/>
            <person name="Elcheninov A.G."/>
            <person name="Khizhniak T.V."/>
            <person name="Koenen M."/>
            <person name="Bale N.J."/>
            <person name="Damste J.S.S."/>
            <person name="Kublanov I.V."/>
        </authorList>
    </citation>
    <scope>NUCLEOTIDE SEQUENCE [LARGE SCALE GENOMIC DNA]</scope>
    <source>
        <strain evidence="2 3">AArc-St1-1</strain>
    </source>
</reference>
<dbReference type="Pfam" id="PF25959">
    <property type="entry name" value="DUF7996"/>
    <property type="match status" value="1"/>
</dbReference>
<keyword evidence="1" id="KW-0472">Membrane</keyword>
<dbReference type="InterPro" id="IPR058309">
    <property type="entry name" value="DUF7996"/>
</dbReference>
<dbReference type="RefSeq" id="WP_250594633.1">
    <property type="nucleotide sequence ID" value="NZ_JAKRVY010000001.1"/>
</dbReference>
<proteinExistence type="predicted"/>
<comment type="caution">
    <text evidence="2">The sequence shown here is derived from an EMBL/GenBank/DDBJ whole genome shotgun (WGS) entry which is preliminary data.</text>
</comment>
<dbReference type="Proteomes" id="UP001202674">
    <property type="component" value="Unassembled WGS sequence"/>
</dbReference>
<name>A0AAE3FPW5_9EURY</name>
<accession>A0AAE3FPW5</accession>
<keyword evidence="1" id="KW-0812">Transmembrane</keyword>
<keyword evidence="1" id="KW-1133">Transmembrane helix</keyword>
<organism evidence="2 3">
    <name type="scientific">Natranaeroarchaeum aerophilus</name>
    <dbReference type="NCBI Taxonomy" id="2917711"/>
    <lineage>
        <taxon>Archaea</taxon>
        <taxon>Methanobacteriati</taxon>
        <taxon>Methanobacteriota</taxon>
        <taxon>Stenosarchaea group</taxon>
        <taxon>Halobacteria</taxon>
        <taxon>Halobacteriales</taxon>
        <taxon>Natronoarchaeaceae</taxon>
        <taxon>Natranaeroarchaeum</taxon>
    </lineage>
</organism>